<dbReference type="SMART" id="SM00530">
    <property type="entry name" value="HTH_XRE"/>
    <property type="match status" value="1"/>
</dbReference>
<dbReference type="PANTHER" id="PTHR46558:SF11">
    <property type="entry name" value="HTH-TYPE TRANSCRIPTIONAL REGULATOR XRE"/>
    <property type="match status" value="1"/>
</dbReference>
<dbReference type="GO" id="GO:0016491">
    <property type="term" value="F:oxidoreductase activity"/>
    <property type="evidence" value="ECO:0007669"/>
    <property type="project" value="InterPro"/>
</dbReference>
<evidence type="ECO:0000313" key="3">
    <source>
        <dbReference type="EMBL" id="NMO97967.1"/>
    </source>
</evidence>
<keyword evidence="4" id="KW-1185">Reference proteome</keyword>
<evidence type="ECO:0000256" key="1">
    <source>
        <dbReference type="ARBA" id="ARBA00023125"/>
    </source>
</evidence>
<name>A0A848MA77_PAELE</name>
<gene>
    <name evidence="3" type="ORF">HII30_19585</name>
</gene>
<protein>
    <submittedName>
        <fullName evidence="3">Helix-turn-helix domain-containing protein</fullName>
    </submittedName>
</protein>
<dbReference type="Gene3D" id="1.10.260.40">
    <property type="entry name" value="lambda repressor-like DNA-binding domains"/>
    <property type="match status" value="1"/>
</dbReference>
<dbReference type="InterPro" id="IPR001387">
    <property type="entry name" value="Cro/C1-type_HTH"/>
</dbReference>
<dbReference type="AlphaFoldDB" id="A0A848MA77"/>
<evidence type="ECO:0000259" key="2">
    <source>
        <dbReference type="PROSITE" id="PS50943"/>
    </source>
</evidence>
<keyword evidence="1" id="KW-0238">DNA-binding</keyword>
<dbReference type="PROSITE" id="PS50943">
    <property type="entry name" value="HTH_CROC1"/>
    <property type="match status" value="1"/>
</dbReference>
<organism evidence="3 4">
    <name type="scientific">Paenibacillus lemnae</name>
    <dbReference type="NCBI Taxonomy" id="1330551"/>
    <lineage>
        <taxon>Bacteria</taxon>
        <taxon>Bacillati</taxon>
        <taxon>Bacillota</taxon>
        <taxon>Bacilli</taxon>
        <taxon>Bacillales</taxon>
        <taxon>Paenibacillaceae</taxon>
        <taxon>Paenibacillus</taxon>
    </lineage>
</organism>
<reference evidence="3 4" key="1">
    <citation type="submission" date="2020-04" db="EMBL/GenBank/DDBJ databases">
        <title>Paenibacillus algicola sp. nov., a novel marine bacterium producing alginate lyase.</title>
        <authorList>
            <person name="Huang H."/>
        </authorList>
    </citation>
    <scope>NUCLEOTIDE SEQUENCE [LARGE SCALE GENOMIC DNA]</scope>
    <source>
        <strain evidence="3 4">L7-75</strain>
    </source>
</reference>
<dbReference type="InterPro" id="IPR036073">
    <property type="entry name" value="Desulfoferrodoxin_Fe-bd_dom_sf"/>
</dbReference>
<dbReference type="Proteomes" id="UP000565468">
    <property type="component" value="Unassembled WGS sequence"/>
</dbReference>
<dbReference type="SUPFAM" id="SSF47413">
    <property type="entry name" value="lambda repressor-like DNA-binding domains"/>
    <property type="match status" value="1"/>
</dbReference>
<dbReference type="PANTHER" id="PTHR46558">
    <property type="entry name" value="TRACRIPTIONAL REGULATORY PROTEIN-RELATED-RELATED"/>
    <property type="match status" value="1"/>
</dbReference>
<proteinExistence type="predicted"/>
<dbReference type="GO" id="GO:0005506">
    <property type="term" value="F:iron ion binding"/>
    <property type="evidence" value="ECO:0007669"/>
    <property type="project" value="InterPro"/>
</dbReference>
<comment type="caution">
    <text evidence="3">The sequence shown here is derived from an EMBL/GenBank/DDBJ whole genome shotgun (WGS) entry which is preliminary data.</text>
</comment>
<sequence>MDCRKVGALILRLRKEKHLTQKEVADAMHISDKTISKWERGLGCPDVSLLRDLSHTLGVNIEQILNGDLDPNEADGGNMKNIKFYACSYCGNVMSSTGDAGISCCGRKLAPLIAQRENEDHHMIVEEVEDDYYVTIQHEMSREHFISFIAFVAYDRMIFVKLYPEQNAETRIPKMYRGTLYAHCSQHGLWSREIRKTR</sequence>
<dbReference type="EMBL" id="JABBPN010000026">
    <property type="protein sequence ID" value="NMO97967.1"/>
    <property type="molecule type" value="Genomic_DNA"/>
</dbReference>
<dbReference type="RefSeq" id="WP_169506740.1">
    <property type="nucleotide sequence ID" value="NZ_JABBPN010000026.1"/>
</dbReference>
<dbReference type="GO" id="GO:0003677">
    <property type="term" value="F:DNA binding"/>
    <property type="evidence" value="ECO:0007669"/>
    <property type="project" value="UniProtKB-KW"/>
</dbReference>
<dbReference type="CDD" id="cd00093">
    <property type="entry name" value="HTH_XRE"/>
    <property type="match status" value="1"/>
</dbReference>
<dbReference type="Pfam" id="PF01381">
    <property type="entry name" value="HTH_3"/>
    <property type="match status" value="1"/>
</dbReference>
<feature type="domain" description="HTH cro/C1-type" evidence="2">
    <location>
        <begin position="10"/>
        <end position="64"/>
    </location>
</feature>
<accession>A0A848MA77</accession>
<dbReference type="InterPro" id="IPR010982">
    <property type="entry name" value="Lambda_DNA-bd_dom_sf"/>
</dbReference>
<dbReference type="Gene3D" id="2.60.40.730">
    <property type="entry name" value="SOR catalytic domain"/>
    <property type="match status" value="1"/>
</dbReference>
<evidence type="ECO:0000313" key="4">
    <source>
        <dbReference type="Proteomes" id="UP000565468"/>
    </source>
</evidence>
<dbReference type="SUPFAM" id="SSF49367">
    <property type="entry name" value="Superoxide reductase-like"/>
    <property type="match status" value="1"/>
</dbReference>